<name>M0QWW2_MOUSE</name>
<keyword evidence="3" id="KW-1185">Reference proteome</keyword>
<dbReference type="Bgee" id="ENSMUSG00000026171">
    <property type="expression patterns" value="Expressed in retinal neural layer and 253 other cell types or tissues"/>
</dbReference>
<sequence length="44" mass="4582">MAASASTAAGEEDWVLPSEVEVLESIYLDELQVMKGNGSSQAPA</sequence>
<dbReference type="ExpressionAtlas" id="M0QWW2">
    <property type="expression patterns" value="baseline and differential"/>
</dbReference>
<proteinExistence type="predicted"/>
<dbReference type="AGR" id="MGI:1890215"/>
<dbReference type="GeneTree" id="ENSGT00390000001557"/>
<dbReference type="MGI" id="MGI:1890215">
    <property type="gene designation" value="Rnf25"/>
</dbReference>
<evidence type="ECO:0000313" key="1">
    <source>
        <dbReference type="Ensembl" id="ENSMUSP00000138040.2"/>
    </source>
</evidence>
<accession>M0QWW2</accession>
<protein>
    <submittedName>
        <fullName evidence="1">Ring finger protein 25</fullName>
    </submittedName>
</protein>
<evidence type="ECO:0000313" key="2">
    <source>
        <dbReference type="MGI" id="MGI:1890215"/>
    </source>
</evidence>
<gene>
    <name evidence="1 2" type="primary">Rnf25</name>
</gene>
<reference evidence="1 3" key="2">
    <citation type="journal article" date="2011" name="PLoS Biol.">
        <title>Modernizing reference genome assemblies.</title>
        <authorList>
            <person name="Church D.M."/>
            <person name="Schneider V.A."/>
            <person name="Graves T."/>
            <person name="Auger K."/>
            <person name="Cunningham F."/>
            <person name="Bouk N."/>
            <person name="Chen H.C."/>
            <person name="Agarwala R."/>
            <person name="McLaren W.M."/>
            <person name="Ritchie G.R."/>
            <person name="Albracht D."/>
            <person name="Kremitzki M."/>
            <person name="Rock S."/>
            <person name="Kotkiewicz H."/>
            <person name="Kremitzki C."/>
            <person name="Wollam A."/>
            <person name="Trani L."/>
            <person name="Fulton L."/>
            <person name="Fulton R."/>
            <person name="Matthews L."/>
            <person name="Whitehead S."/>
            <person name="Chow W."/>
            <person name="Torrance J."/>
            <person name="Dunn M."/>
            <person name="Harden G."/>
            <person name="Threadgold G."/>
            <person name="Wood J."/>
            <person name="Collins J."/>
            <person name="Heath P."/>
            <person name="Griffiths G."/>
            <person name="Pelan S."/>
            <person name="Grafham D."/>
            <person name="Eichler E.E."/>
            <person name="Weinstock G."/>
            <person name="Mardis E.R."/>
            <person name="Wilson R.K."/>
            <person name="Howe K."/>
            <person name="Flicek P."/>
            <person name="Hubbard T."/>
        </authorList>
    </citation>
    <scope>NUCLEOTIDE SEQUENCE [LARGE SCALE GENOMIC DNA]</scope>
    <source>
        <strain evidence="1 3">C57BL/6J</strain>
    </source>
</reference>
<organism evidence="1 3">
    <name type="scientific">Mus musculus</name>
    <name type="common">Mouse</name>
    <dbReference type="NCBI Taxonomy" id="10090"/>
    <lineage>
        <taxon>Eukaryota</taxon>
        <taxon>Metazoa</taxon>
        <taxon>Chordata</taxon>
        <taxon>Craniata</taxon>
        <taxon>Vertebrata</taxon>
        <taxon>Euteleostomi</taxon>
        <taxon>Mammalia</taxon>
        <taxon>Eutheria</taxon>
        <taxon>Euarchontoglires</taxon>
        <taxon>Glires</taxon>
        <taxon>Rodentia</taxon>
        <taxon>Myomorpha</taxon>
        <taxon>Muroidea</taxon>
        <taxon>Muridae</taxon>
        <taxon>Murinae</taxon>
        <taxon>Mus</taxon>
        <taxon>Mus</taxon>
    </lineage>
</organism>
<dbReference type="ProteomicsDB" id="365225"/>
<evidence type="ECO:0000313" key="3">
    <source>
        <dbReference type="Proteomes" id="UP000000589"/>
    </source>
</evidence>
<dbReference type="VEuPathDB" id="HostDB:ENSMUSG00000026171"/>
<reference evidence="1" key="4">
    <citation type="submission" date="2025-09" db="UniProtKB">
        <authorList>
            <consortium name="Ensembl"/>
        </authorList>
    </citation>
    <scope>IDENTIFICATION</scope>
    <source>
        <strain evidence="1">C57BL/6J</strain>
    </source>
</reference>
<dbReference type="SMR" id="M0QWW2"/>
<dbReference type="HOGENOM" id="CLU_3224372_0_0_1"/>
<reference evidence="1" key="3">
    <citation type="submission" date="2025-08" db="UniProtKB">
        <authorList>
            <consortium name="Ensembl"/>
        </authorList>
    </citation>
    <scope>IDENTIFICATION</scope>
    <source>
        <strain evidence="1">C57BL/6J</strain>
    </source>
</reference>
<dbReference type="Ensembl" id="ENSMUST00000135140.8">
    <property type="protein sequence ID" value="ENSMUSP00000138040.2"/>
    <property type="gene ID" value="ENSMUSG00000026171.13"/>
</dbReference>
<dbReference type="Proteomes" id="UP000000589">
    <property type="component" value="Chromosome 1"/>
</dbReference>
<reference evidence="1 3" key="1">
    <citation type="journal article" date="2009" name="PLoS Biol.">
        <title>Lineage-specific biology revealed by a finished genome assembly of the mouse.</title>
        <authorList>
            <consortium name="Mouse Genome Sequencing Consortium"/>
            <person name="Church D.M."/>
            <person name="Goodstadt L."/>
            <person name="Hillier L.W."/>
            <person name="Zody M.C."/>
            <person name="Goldstein S."/>
            <person name="She X."/>
            <person name="Bult C.J."/>
            <person name="Agarwala R."/>
            <person name="Cherry J.L."/>
            <person name="DiCuccio M."/>
            <person name="Hlavina W."/>
            <person name="Kapustin Y."/>
            <person name="Meric P."/>
            <person name="Maglott D."/>
            <person name="Birtle Z."/>
            <person name="Marques A.C."/>
            <person name="Graves T."/>
            <person name="Zhou S."/>
            <person name="Teague B."/>
            <person name="Potamousis K."/>
            <person name="Churas C."/>
            <person name="Place M."/>
            <person name="Herschleb J."/>
            <person name="Runnheim R."/>
            <person name="Forrest D."/>
            <person name="Amos-Landgraf J."/>
            <person name="Schwartz D.C."/>
            <person name="Cheng Z."/>
            <person name="Lindblad-Toh K."/>
            <person name="Eichler E.E."/>
            <person name="Ponting C.P."/>
        </authorList>
    </citation>
    <scope>NUCLEOTIDE SEQUENCE [LARGE SCALE GENOMIC DNA]</scope>
    <source>
        <strain evidence="1 3">C57BL/6J</strain>
    </source>
</reference>
<dbReference type="Antibodypedia" id="34282">
    <property type="antibodies" value="151 antibodies from 27 providers"/>
</dbReference>
<dbReference type="AlphaFoldDB" id="M0QWW2"/>